<dbReference type="EMBL" id="JAYGII010000043">
    <property type="protein sequence ID" value="MEA5446623.1"/>
    <property type="molecule type" value="Genomic_DNA"/>
</dbReference>
<keyword evidence="2" id="KW-1133">Transmembrane helix</keyword>
<keyword evidence="2" id="KW-0472">Membrane</keyword>
<evidence type="ECO:0000256" key="1">
    <source>
        <dbReference type="SAM" id="MobiDB-lite"/>
    </source>
</evidence>
<evidence type="ECO:0000313" key="3">
    <source>
        <dbReference type="EMBL" id="MEA5446623.1"/>
    </source>
</evidence>
<dbReference type="Proteomes" id="UP001302316">
    <property type="component" value="Unassembled WGS sequence"/>
</dbReference>
<evidence type="ECO:0000313" key="4">
    <source>
        <dbReference type="Proteomes" id="UP001302316"/>
    </source>
</evidence>
<feature type="compositionally biased region" description="Basic and acidic residues" evidence="1">
    <location>
        <begin position="64"/>
        <end position="73"/>
    </location>
</feature>
<name>A0AAP6ML00_9GAMM</name>
<proteinExistence type="predicted"/>
<accession>A0AAP6ML00</accession>
<keyword evidence="2" id="KW-0812">Transmembrane</keyword>
<gene>
    <name evidence="3" type="ORF">VCB98_12420</name>
</gene>
<dbReference type="AlphaFoldDB" id="A0AAP6ML00"/>
<keyword evidence="4" id="KW-1185">Reference proteome</keyword>
<sequence length="323" mass="35821">MRFSTVAVVLFSIMLLAGMWLYHDARQDLPEQDAGLDEAVTEAESTPAGEPGREEGGSEAPAGDQRETVKVPDETNEEDGAERAIALQTEELDLAAISDVDARREALIAAHEDGDPQAANKLYQLAEACMRVHLLDGLKEDIEEEQDPEREQQLRDIHEELSVIKAACLDSELGDFGDAVTERADWTLEAADAGHGDAMYRVVFTGLGQLPRHDEESQARERALRQGYLDQLREACHADSLYSMGVHLSRESAVTQHFELHEHWDREDDRAMQMEGFAHRYMAAQIKGEGQPEQAARHPDHSLTAAEEAEAVAWARGQLSDCP</sequence>
<evidence type="ECO:0000256" key="2">
    <source>
        <dbReference type="SAM" id="Phobius"/>
    </source>
</evidence>
<protein>
    <submittedName>
        <fullName evidence="3">Uncharacterized protein</fullName>
    </submittedName>
</protein>
<feature type="region of interest" description="Disordered" evidence="1">
    <location>
        <begin position="37"/>
        <end position="79"/>
    </location>
</feature>
<dbReference type="RefSeq" id="WP_346053011.1">
    <property type="nucleotide sequence ID" value="NZ_JAYGII010000043.1"/>
</dbReference>
<feature type="transmembrane region" description="Helical" evidence="2">
    <location>
        <begin position="6"/>
        <end position="22"/>
    </location>
</feature>
<comment type="caution">
    <text evidence="3">The sequence shown here is derived from an EMBL/GenBank/DDBJ whole genome shotgun (WGS) entry which is preliminary data.</text>
</comment>
<reference evidence="3 4" key="1">
    <citation type="submission" date="2023-12" db="EMBL/GenBank/DDBJ databases">
        <title>Whole-genome sequencing of halo(alkali)philic microorganisms from hypersaline lakes.</title>
        <authorList>
            <person name="Sorokin D.Y."/>
            <person name="Merkel A.Y."/>
            <person name="Messina E."/>
            <person name="Yakimov M."/>
        </authorList>
    </citation>
    <scope>NUCLEOTIDE SEQUENCE [LARGE SCALE GENOMIC DNA]</scope>
    <source>
        <strain evidence="3 4">AB-CW1</strain>
    </source>
</reference>
<organism evidence="3 4">
    <name type="scientific">Natronospira elongata</name>
    <dbReference type="NCBI Taxonomy" id="3110268"/>
    <lineage>
        <taxon>Bacteria</taxon>
        <taxon>Pseudomonadati</taxon>
        <taxon>Pseudomonadota</taxon>
        <taxon>Gammaproteobacteria</taxon>
        <taxon>Natronospirales</taxon>
        <taxon>Natronospiraceae</taxon>
        <taxon>Natronospira</taxon>
    </lineage>
</organism>